<dbReference type="OrthoDB" id="46995at2"/>
<evidence type="ECO:0000313" key="1">
    <source>
        <dbReference type="EMBL" id="SHN65436.1"/>
    </source>
</evidence>
<sequence length="137" mass="16150">MYREIEHKADLAYEVIVNDIDELLRDLIEIFKENAEIESSKNVEVSNDNLQNIVKKCYNIKMIKDMDESDEFIDSVFDTVNDIISLIDRGYFPIKVENSCIYLIPLRVIFRIKALTYHALKVKVLGSRIHFWMVFDV</sequence>
<organism evidence="1 2">
    <name type="scientific">Fervidobacterium gondwanense DSM 13020</name>
    <dbReference type="NCBI Taxonomy" id="1121883"/>
    <lineage>
        <taxon>Bacteria</taxon>
        <taxon>Thermotogati</taxon>
        <taxon>Thermotogota</taxon>
        <taxon>Thermotogae</taxon>
        <taxon>Thermotogales</taxon>
        <taxon>Fervidobacteriaceae</taxon>
        <taxon>Fervidobacterium</taxon>
    </lineage>
</organism>
<dbReference type="SUPFAM" id="SSF69819">
    <property type="entry name" value="MTH1598-like"/>
    <property type="match status" value="1"/>
</dbReference>
<dbReference type="RefSeq" id="WP_072760095.1">
    <property type="nucleotide sequence ID" value="NZ_FRDJ01000008.1"/>
</dbReference>
<keyword evidence="2" id="KW-1185">Reference proteome</keyword>
<accession>A0A1M7T415</accession>
<dbReference type="Proteomes" id="UP000184207">
    <property type="component" value="Unassembled WGS sequence"/>
</dbReference>
<evidence type="ECO:0000313" key="2">
    <source>
        <dbReference type="Proteomes" id="UP000184207"/>
    </source>
</evidence>
<dbReference type="InterPro" id="IPR036820">
    <property type="entry name" value="Archease_dom_sf"/>
</dbReference>
<dbReference type="STRING" id="1121883.SAMN02745226_01520"/>
<name>A0A1M7T415_FERGO</name>
<reference evidence="2" key="1">
    <citation type="submission" date="2016-12" db="EMBL/GenBank/DDBJ databases">
        <authorList>
            <person name="Varghese N."/>
            <person name="Submissions S."/>
        </authorList>
    </citation>
    <scope>NUCLEOTIDE SEQUENCE [LARGE SCALE GENOMIC DNA]</scope>
    <source>
        <strain evidence="2">DSM 13020</strain>
    </source>
</reference>
<dbReference type="EMBL" id="FRDJ01000008">
    <property type="protein sequence ID" value="SHN65436.1"/>
    <property type="molecule type" value="Genomic_DNA"/>
</dbReference>
<gene>
    <name evidence="1" type="ORF">SAMN02745226_01520</name>
</gene>
<dbReference type="Gene3D" id="3.55.10.10">
    <property type="entry name" value="Archease domain"/>
    <property type="match status" value="1"/>
</dbReference>
<dbReference type="AlphaFoldDB" id="A0A1M7T415"/>
<protein>
    <recommendedName>
        <fullName evidence="3">Archease protein family (MTH1598/TM1083)</fullName>
    </recommendedName>
</protein>
<proteinExistence type="predicted"/>
<evidence type="ECO:0008006" key="3">
    <source>
        <dbReference type="Google" id="ProtNLM"/>
    </source>
</evidence>